<keyword evidence="3" id="KW-1185">Reference proteome</keyword>
<accession>A0A0V1ATC4</accession>
<reference evidence="2 3" key="1">
    <citation type="submission" date="2015-01" db="EMBL/GenBank/DDBJ databases">
        <title>Evolution of Trichinella species and genotypes.</title>
        <authorList>
            <person name="Korhonen P.K."/>
            <person name="Edoardo P."/>
            <person name="Giuseppe L.R."/>
            <person name="Gasser R.B."/>
        </authorList>
    </citation>
    <scope>NUCLEOTIDE SEQUENCE [LARGE SCALE GENOMIC DNA]</scope>
    <source>
        <strain evidence="2">ISS3</strain>
    </source>
</reference>
<name>A0A0V1ATC4_TRISP</name>
<organism evidence="2 3">
    <name type="scientific">Trichinella spiralis</name>
    <name type="common">Trichina worm</name>
    <dbReference type="NCBI Taxonomy" id="6334"/>
    <lineage>
        <taxon>Eukaryota</taxon>
        <taxon>Metazoa</taxon>
        <taxon>Ecdysozoa</taxon>
        <taxon>Nematoda</taxon>
        <taxon>Enoplea</taxon>
        <taxon>Dorylaimia</taxon>
        <taxon>Trichinellida</taxon>
        <taxon>Trichinellidae</taxon>
        <taxon>Trichinella</taxon>
    </lineage>
</organism>
<sequence>LLCSLLKRALMSNFRMARNRYRFSKRRNAGGSSRVNNDNFEEEMLANVDSRAVINSLKCGMTMMKVLEQRFSLYKKIRYDLLLEAHEKKRKQALEGKLPIMIAKTQQLNEKLLQRHGCVVKKISSGKSYLFRIKELRFQRDTKKASVQLNTKVNLSTESDTANEVKRIHMRILECSIGMKIKALDEEYLNAAVHAELRVRRELDRSSRPKPVPLDYAERPNGPHVMDKRKKPLVIDGPVVVNQLPDERIAYIAEMIRGALLRKDLEEDLKEVFSSASSDSE</sequence>
<evidence type="ECO:0000256" key="1">
    <source>
        <dbReference type="SAM" id="MobiDB-lite"/>
    </source>
</evidence>
<evidence type="ECO:0000313" key="2">
    <source>
        <dbReference type="EMBL" id="KRY28039.1"/>
    </source>
</evidence>
<dbReference type="AlphaFoldDB" id="A0A0V1ATC4"/>
<dbReference type="InParanoid" id="A0A0V1ATC4"/>
<protein>
    <submittedName>
        <fullName evidence="2">Uncharacterized protein</fullName>
    </submittedName>
</protein>
<dbReference type="Proteomes" id="UP000054776">
    <property type="component" value="Unassembled WGS sequence"/>
</dbReference>
<proteinExistence type="predicted"/>
<dbReference type="OrthoDB" id="5916857at2759"/>
<dbReference type="EMBL" id="JYDH01000222">
    <property type="protein sequence ID" value="KRY28039.1"/>
    <property type="molecule type" value="Genomic_DNA"/>
</dbReference>
<feature type="non-terminal residue" evidence="2">
    <location>
        <position position="1"/>
    </location>
</feature>
<gene>
    <name evidence="2" type="ORF">T01_15170</name>
</gene>
<evidence type="ECO:0000313" key="3">
    <source>
        <dbReference type="Proteomes" id="UP000054776"/>
    </source>
</evidence>
<feature type="region of interest" description="Disordered" evidence="1">
    <location>
        <begin position="207"/>
        <end position="229"/>
    </location>
</feature>
<comment type="caution">
    <text evidence="2">The sequence shown here is derived from an EMBL/GenBank/DDBJ whole genome shotgun (WGS) entry which is preliminary data.</text>
</comment>